<dbReference type="InterPro" id="IPR052220">
    <property type="entry name" value="METTL25"/>
</dbReference>
<sequence>MLIRRFIHRIIFRLPCVTMDKLHDRIDAIIAYLDPLNPLINSHMVTYITEDLWNKYVPPDMRDEYESHSSPEVFELFFKEDCKKSNTILRKFMKLASSMTVSGNELGISYKVKDFKEHLVSLGFDSSSGLNFDKFMCLKKTHEVEAMSDIVGLISGFTGVEHIVDVGDGKGYLSSILALENKLRVLGIDASPTNSAGAAKRVEKMKKHWKGVRRKMNNVDDDKLDTEHVVYQQHTQMVDQDTDLTRIVNEYFPEHASRLGIVGLHTCGSLSPTCLKHFVQNPELRFIVNVGCCYHLIENGDFPMSDHLSRLNYTLSRNARMLSLQPIDRIVQSERVQSDPLMYRAVFEHMMDHVFNLKGIIKPDVGRISSKCSNFVQYVRKACSKLNLPLSMTDEEIQMYYKEMHCHEAKMQFYFLLRLTVAPVIENLILLDRQLYLLENGYPHSYMVELFDSVISPRNYGIISIKLSNDSSER</sequence>
<feature type="domain" description="Methyltransferase" evidence="1">
    <location>
        <begin position="139"/>
        <end position="298"/>
    </location>
</feature>
<dbReference type="SUPFAM" id="SSF53335">
    <property type="entry name" value="S-adenosyl-L-methionine-dependent methyltransferases"/>
    <property type="match status" value="2"/>
</dbReference>
<evidence type="ECO:0000259" key="1">
    <source>
        <dbReference type="Pfam" id="PF13679"/>
    </source>
</evidence>
<name>A0A146KZ22_LYGHE</name>
<accession>A0A146KZ22</accession>
<organism evidence="2">
    <name type="scientific">Lygus hesperus</name>
    <name type="common">Western plant bug</name>
    <dbReference type="NCBI Taxonomy" id="30085"/>
    <lineage>
        <taxon>Eukaryota</taxon>
        <taxon>Metazoa</taxon>
        <taxon>Ecdysozoa</taxon>
        <taxon>Arthropoda</taxon>
        <taxon>Hexapoda</taxon>
        <taxon>Insecta</taxon>
        <taxon>Pterygota</taxon>
        <taxon>Neoptera</taxon>
        <taxon>Paraneoptera</taxon>
        <taxon>Hemiptera</taxon>
        <taxon>Heteroptera</taxon>
        <taxon>Panheteroptera</taxon>
        <taxon>Cimicomorpha</taxon>
        <taxon>Miridae</taxon>
        <taxon>Mirini</taxon>
        <taxon>Lygus</taxon>
    </lineage>
</organism>
<evidence type="ECO:0000313" key="2">
    <source>
        <dbReference type="EMBL" id="JAQ01633.1"/>
    </source>
</evidence>
<reference evidence="2" key="1">
    <citation type="journal article" date="2016" name="Gigascience">
        <title>De novo construction of an expanded transcriptome assembly for the western tarnished plant bug, Lygus hesperus.</title>
        <authorList>
            <person name="Tassone E.E."/>
            <person name="Geib S.M."/>
            <person name="Hall B."/>
            <person name="Fabrick J.A."/>
            <person name="Brent C.S."/>
            <person name="Hull J.J."/>
        </authorList>
    </citation>
    <scope>NUCLEOTIDE SEQUENCE</scope>
</reference>
<dbReference type="AlphaFoldDB" id="A0A146KZ22"/>
<dbReference type="InterPro" id="IPR029063">
    <property type="entry name" value="SAM-dependent_MTases_sf"/>
</dbReference>
<dbReference type="PANTHER" id="PTHR12496">
    <property type="entry name" value="CGI-41 METHYLTRANSFERASE"/>
    <property type="match status" value="1"/>
</dbReference>
<dbReference type="Gene3D" id="3.40.50.150">
    <property type="entry name" value="Vaccinia Virus protein VP39"/>
    <property type="match status" value="1"/>
</dbReference>
<proteinExistence type="predicted"/>
<dbReference type="Pfam" id="PF13679">
    <property type="entry name" value="Methyltransf_32"/>
    <property type="match status" value="1"/>
</dbReference>
<gene>
    <name evidence="2" type="primary">CL026</name>
    <name evidence="2" type="ORF">g.70829</name>
</gene>
<dbReference type="InterPro" id="IPR025714">
    <property type="entry name" value="Methyltranfer_dom"/>
</dbReference>
<protein>
    <submittedName>
        <fullName evidence="2">Uncharacterized protein C12orf26</fullName>
    </submittedName>
</protein>
<dbReference type="EMBL" id="GDHC01016996">
    <property type="protein sequence ID" value="JAQ01633.1"/>
    <property type="molecule type" value="Transcribed_RNA"/>
</dbReference>
<dbReference type="PANTHER" id="PTHR12496:SF9">
    <property type="entry name" value="METHYLTRANSFERASE-LIKE PROTEIN 25-RELATED"/>
    <property type="match status" value="1"/>
</dbReference>